<dbReference type="InterPro" id="IPR013424">
    <property type="entry name" value="Ice-binding_C"/>
</dbReference>
<organism evidence="2 3">
    <name type="scientific">Synoicihabitans lomoniglobus</name>
    <dbReference type="NCBI Taxonomy" id="2909285"/>
    <lineage>
        <taxon>Bacteria</taxon>
        <taxon>Pseudomonadati</taxon>
        <taxon>Verrucomicrobiota</taxon>
        <taxon>Opitutia</taxon>
        <taxon>Opitutales</taxon>
        <taxon>Opitutaceae</taxon>
        <taxon>Synoicihabitans</taxon>
    </lineage>
</organism>
<dbReference type="NCBIfam" id="TIGR02595">
    <property type="entry name" value="PEP_CTERM"/>
    <property type="match status" value="1"/>
</dbReference>
<name>A0AAF0CPW6_9BACT</name>
<dbReference type="RefSeq" id="WP_330927752.1">
    <property type="nucleotide sequence ID" value="NZ_CP119075.1"/>
</dbReference>
<dbReference type="KEGG" id="slom:PXH66_03390"/>
<dbReference type="Proteomes" id="UP001218638">
    <property type="component" value="Chromosome"/>
</dbReference>
<dbReference type="Pfam" id="PF07589">
    <property type="entry name" value="PEP-CTERM"/>
    <property type="match status" value="1"/>
</dbReference>
<evidence type="ECO:0000313" key="3">
    <source>
        <dbReference type="Proteomes" id="UP001218638"/>
    </source>
</evidence>
<dbReference type="AlphaFoldDB" id="A0AAF0CPW6"/>
<evidence type="ECO:0000259" key="1">
    <source>
        <dbReference type="Pfam" id="PF07589"/>
    </source>
</evidence>
<proteinExistence type="predicted"/>
<protein>
    <submittedName>
        <fullName evidence="2">PEP-CTERM sorting domain-containing protein</fullName>
    </submittedName>
</protein>
<feature type="domain" description="Ice-binding protein C-terminal" evidence="1">
    <location>
        <begin position="208"/>
        <end position="231"/>
    </location>
</feature>
<reference evidence="2" key="1">
    <citation type="submission" date="2023-03" db="EMBL/GenBank/DDBJ databases">
        <title>Lomoglobus Profundus gen. nov., sp. nov., a novel member of the phylum Verrucomicrobia, isolated from deep-marine sediment of South China Sea.</title>
        <authorList>
            <person name="Ahmad T."/>
            <person name="Ishaq S.E."/>
            <person name="Wang F."/>
        </authorList>
    </citation>
    <scope>NUCLEOTIDE SEQUENCE</scope>
    <source>
        <strain evidence="2">LMO-M01</strain>
    </source>
</reference>
<evidence type="ECO:0000313" key="2">
    <source>
        <dbReference type="EMBL" id="WED65891.1"/>
    </source>
</evidence>
<accession>A0AAF0CPW6</accession>
<sequence length="241" mass="25214">MFSLLSRIRKLNTTALLTGVFILGASLHAQSYNIDLGSHYTEPPNSFGGSANQPGVWNRVDTTGTTALVDLNNLSAGATVEVLVPDGGLYGFYGNEVISDQDLLQSDRFNSPSSAAWSIEVFGLSNGLYDIYVYSSLSTGTFTLQGQPADAISGYSPASLGHGSAGSPTFGLFENIAVTDGSLSFFQTNTELSGFTSVAGLQIVAASAVPEPSSYAALAGLAVMGFVAQRRRGRRETYPAA</sequence>
<keyword evidence="3" id="KW-1185">Reference proteome</keyword>
<gene>
    <name evidence="2" type="ORF">PXH66_03390</name>
</gene>
<dbReference type="EMBL" id="CP119075">
    <property type="protein sequence ID" value="WED65891.1"/>
    <property type="molecule type" value="Genomic_DNA"/>
</dbReference>